<dbReference type="STRING" id="665118.SAMN02983003_3658"/>
<dbReference type="InterPro" id="IPR006047">
    <property type="entry name" value="GH13_cat_dom"/>
</dbReference>
<dbReference type="Pfam" id="PF11941">
    <property type="entry name" value="DUF3459"/>
    <property type="match status" value="1"/>
</dbReference>
<proteinExistence type="predicted"/>
<gene>
    <name evidence="3" type="ORF">SAMN02983003_3658</name>
</gene>
<dbReference type="EMBL" id="FPKU01000003">
    <property type="protein sequence ID" value="SFZ86476.1"/>
    <property type="molecule type" value="Genomic_DNA"/>
</dbReference>
<dbReference type="PANTHER" id="PTHR43651">
    <property type="entry name" value="1,4-ALPHA-GLUCAN-BRANCHING ENZYME"/>
    <property type="match status" value="1"/>
</dbReference>
<evidence type="ECO:0000313" key="4">
    <source>
        <dbReference type="Proteomes" id="UP000183447"/>
    </source>
</evidence>
<evidence type="ECO:0000256" key="1">
    <source>
        <dbReference type="ARBA" id="ARBA00023277"/>
    </source>
</evidence>
<dbReference type="Gene3D" id="2.60.40.10">
    <property type="entry name" value="Immunoglobulins"/>
    <property type="match status" value="1"/>
</dbReference>
<evidence type="ECO:0000313" key="3">
    <source>
        <dbReference type="EMBL" id="SFZ86476.1"/>
    </source>
</evidence>
<dbReference type="OrthoDB" id="9800174at2"/>
<accession>A0A1K2I415</accession>
<dbReference type="GO" id="GO:0003844">
    <property type="term" value="F:1,4-alpha-glucan branching enzyme activity"/>
    <property type="evidence" value="ECO:0007669"/>
    <property type="project" value="InterPro"/>
</dbReference>
<protein>
    <submittedName>
        <fullName evidence="3">Maltooligosyltrehalose trehalohydrolase</fullName>
    </submittedName>
</protein>
<organism evidence="3 4">
    <name type="scientific">Devosia enhydra</name>
    <dbReference type="NCBI Taxonomy" id="665118"/>
    <lineage>
        <taxon>Bacteria</taxon>
        <taxon>Pseudomonadati</taxon>
        <taxon>Pseudomonadota</taxon>
        <taxon>Alphaproteobacteria</taxon>
        <taxon>Hyphomicrobiales</taxon>
        <taxon>Devosiaceae</taxon>
        <taxon>Devosia</taxon>
    </lineage>
</organism>
<dbReference type="GO" id="GO:0005978">
    <property type="term" value="P:glycogen biosynthetic process"/>
    <property type="evidence" value="ECO:0007669"/>
    <property type="project" value="InterPro"/>
</dbReference>
<dbReference type="PANTHER" id="PTHR43651:SF11">
    <property type="entry name" value="MALTO-OLIGOSYLTREHALOSE TREHALOHYDROLASE"/>
    <property type="match status" value="1"/>
</dbReference>
<sequence>MTDILPSGRCPGALPVDGGVRFIVWAPEHDQMALRIEGRGDFGLQKASDGYFEATIEGAAIGDRYWLRPGDSSEWLADPASRWQPEGPEGPSEVVGSDYEWTDRDWPGLRIAGQVVMEMHVGSFTPEGTWAAAMDKLPLLVDTGITLIEMMPVATFRGRFGWGYDGTHLFSPYHHYGRPDDLRAFIDRAHALGLGMILDVVYNHFGHGNRTADFSRHYFKSEENDWGKVLNFDGPQAQGVRDHVIGNAVQWIRDFHFDGLRLDAVQEIKDECPRHIVGELVAACRKAAGERSIVMIGEIETQKAKFARPEPQGGMGLDAIWNDDFHHSARVALTGRREAYYHDHHGRPQEFVSSAKFGFQFQGQRYDWQMHARGTPARDLGAAQFVHFLDNHDQIANSGRGMRVHQLGSPARTRALTALLLLGPQTPMLFQGQDFAASQRFLYFSEQGELDDAIAEGRKKEMTQFPSLRDPAMESRVMRPASPECFAATKLDWAERDAHGEWLALHRDLIRLRKSDPVLSLQPNARSGGLDGSVVSEDTLMLRWFAQGSGTDRLLLINLGRDLAIRSIPDALYAPPEGTEWRVMMSTEDPAYGGAGRAPIDLMERWTLPADCALLFGASRAAPRPAPEVAELKAFQRDLEG</sequence>
<dbReference type="CDD" id="cd11325">
    <property type="entry name" value="AmyAc_GTHase"/>
    <property type="match status" value="1"/>
</dbReference>
<dbReference type="InterPro" id="IPR017853">
    <property type="entry name" value="GH"/>
</dbReference>
<feature type="domain" description="Glycosyl hydrolase family 13 catalytic" evidence="2">
    <location>
        <begin position="118"/>
        <end position="469"/>
    </location>
</feature>
<dbReference type="Proteomes" id="UP000183447">
    <property type="component" value="Unassembled WGS sequence"/>
</dbReference>
<dbReference type="Gene3D" id="3.20.20.80">
    <property type="entry name" value="Glycosidases"/>
    <property type="match status" value="1"/>
</dbReference>
<dbReference type="InterPro" id="IPR014756">
    <property type="entry name" value="Ig_E-set"/>
</dbReference>
<dbReference type="SUPFAM" id="SSF81296">
    <property type="entry name" value="E set domains"/>
    <property type="match status" value="1"/>
</dbReference>
<dbReference type="InterPro" id="IPR013783">
    <property type="entry name" value="Ig-like_fold"/>
</dbReference>
<evidence type="ECO:0000259" key="2">
    <source>
        <dbReference type="SMART" id="SM00642"/>
    </source>
</evidence>
<keyword evidence="1" id="KW-0119">Carbohydrate metabolism</keyword>
<reference evidence="3 4" key="1">
    <citation type="submission" date="2016-11" db="EMBL/GenBank/DDBJ databases">
        <authorList>
            <person name="Jaros S."/>
            <person name="Januszkiewicz K."/>
            <person name="Wedrychowicz H."/>
        </authorList>
    </citation>
    <scope>NUCLEOTIDE SEQUENCE [LARGE SCALE GENOMIC DNA]</scope>
    <source>
        <strain evidence="3 4">ATCC 23634</strain>
    </source>
</reference>
<dbReference type="GO" id="GO:0016798">
    <property type="term" value="F:hydrolase activity, acting on glycosyl bonds"/>
    <property type="evidence" value="ECO:0007669"/>
    <property type="project" value="UniProtKB-KW"/>
</dbReference>
<dbReference type="SUPFAM" id="SSF51445">
    <property type="entry name" value="(Trans)glycosidases"/>
    <property type="match status" value="1"/>
</dbReference>
<dbReference type="InterPro" id="IPR022567">
    <property type="entry name" value="DUF3459"/>
</dbReference>
<dbReference type="InterPro" id="IPR044901">
    <property type="entry name" value="Trehalose_TreZ_E-set_sf"/>
</dbReference>
<name>A0A1K2I415_9HYPH</name>
<keyword evidence="3" id="KW-0378">Hydrolase</keyword>
<dbReference type="SMART" id="SM00642">
    <property type="entry name" value="Aamy"/>
    <property type="match status" value="1"/>
</dbReference>
<keyword evidence="4" id="KW-1185">Reference proteome</keyword>
<dbReference type="AlphaFoldDB" id="A0A1K2I415"/>
<dbReference type="Gene3D" id="1.10.10.760">
    <property type="entry name" value="E-set domains of sugar-utilizing enzymes"/>
    <property type="match status" value="1"/>
</dbReference>
<dbReference type="RefSeq" id="WP_072346058.1">
    <property type="nucleotide sequence ID" value="NZ_FPKU01000003.1"/>
</dbReference>
<dbReference type="Pfam" id="PF00128">
    <property type="entry name" value="Alpha-amylase"/>
    <property type="match status" value="1"/>
</dbReference>
<dbReference type="CDD" id="cd02853">
    <property type="entry name" value="E_set_MTHase_like_N"/>
    <property type="match status" value="1"/>
</dbReference>